<evidence type="ECO:0000256" key="12">
    <source>
        <dbReference type="ARBA" id="ARBA00022989"/>
    </source>
</evidence>
<comment type="catalytic activity">
    <reaction evidence="18 19">
        <text>alpha-ribazole 5'-phosphate + adenosylcob(III)inamide-GDP = adenosylcob(III)alamin 5'-phosphate + GMP + H(+)</text>
        <dbReference type="Rhea" id="RHEA:23560"/>
        <dbReference type="ChEBI" id="CHEBI:15378"/>
        <dbReference type="ChEBI" id="CHEBI:57918"/>
        <dbReference type="ChEBI" id="CHEBI:58115"/>
        <dbReference type="ChEBI" id="CHEBI:60487"/>
        <dbReference type="ChEBI" id="CHEBI:60493"/>
        <dbReference type="EC" id="2.7.8.26"/>
    </reaction>
</comment>
<dbReference type="GO" id="GO:0009236">
    <property type="term" value="P:cobalamin biosynthetic process"/>
    <property type="evidence" value="ECO:0007669"/>
    <property type="project" value="UniProtKB-UniRule"/>
</dbReference>
<reference evidence="20 21" key="1">
    <citation type="journal article" date="2009" name="Int. J. Syst. Evol. Microbiol.">
        <title>Paenibacillus contaminans sp. nov., isolated from a contaminated laboratory plate.</title>
        <authorList>
            <person name="Chou J.H."/>
            <person name="Lee J.H."/>
            <person name="Lin M.C."/>
            <person name="Chang P.S."/>
            <person name="Arun A.B."/>
            <person name="Young C.C."/>
            <person name="Chen W.M."/>
        </authorList>
    </citation>
    <scope>NUCLEOTIDE SEQUENCE [LARGE SCALE GENOMIC DNA]</scope>
    <source>
        <strain evidence="20 21">CKOBP-6</strain>
    </source>
</reference>
<keyword evidence="8 19" id="KW-0169">Cobalamin biosynthesis</keyword>
<evidence type="ECO:0000256" key="2">
    <source>
        <dbReference type="ARBA" id="ARBA00004651"/>
    </source>
</evidence>
<comment type="cofactor">
    <cofactor evidence="1 19">
        <name>Mg(2+)</name>
        <dbReference type="ChEBI" id="CHEBI:18420"/>
    </cofactor>
</comment>
<evidence type="ECO:0000256" key="11">
    <source>
        <dbReference type="ARBA" id="ARBA00022842"/>
    </source>
</evidence>
<dbReference type="GO" id="GO:0051073">
    <property type="term" value="F:adenosylcobinamide-GDP ribazoletransferase activity"/>
    <property type="evidence" value="ECO:0007669"/>
    <property type="project" value="UniProtKB-UniRule"/>
</dbReference>
<keyword evidence="13 19" id="KW-0472">Membrane</keyword>
<comment type="caution">
    <text evidence="20">The sequence shown here is derived from an EMBL/GenBank/DDBJ whole genome shotgun (WGS) entry which is preliminary data.</text>
</comment>
<dbReference type="PANTHER" id="PTHR34148:SF1">
    <property type="entry name" value="ADENOSYLCOBINAMIDE-GDP RIBAZOLETRANSFERASE"/>
    <property type="match status" value="1"/>
</dbReference>
<evidence type="ECO:0000256" key="4">
    <source>
        <dbReference type="ARBA" id="ARBA00010561"/>
    </source>
</evidence>
<protein>
    <recommendedName>
        <fullName evidence="6 19">Adenosylcobinamide-GDP ribazoletransferase</fullName>
        <ecNumber evidence="5 19">2.7.8.26</ecNumber>
    </recommendedName>
    <alternativeName>
        <fullName evidence="16 19">Cobalamin synthase</fullName>
    </alternativeName>
    <alternativeName>
        <fullName evidence="15 19">Cobalamin-5'-phosphate synthase</fullName>
    </alternativeName>
</protein>
<feature type="transmembrane region" description="Helical" evidence="19">
    <location>
        <begin position="212"/>
        <end position="230"/>
    </location>
</feature>
<evidence type="ECO:0000256" key="8">
    <source>
        <dbReference type="ARBA" id="ARBA00022573"/>
    </source>
</evidence>
<dbReference type="Proteomes" id="UP000250369">
    <property type="component" value="Unassembled WGS sequence"/>
</dbReference>
<feature type="transmembrane region" description="Helical" evidence="19">
    <location>
        <begin position="106"/>
        <end position="124"/>
    </location>
</feature>
<evidence type="ECO:0000256" key="7">
    <source>
        <dbReference type="ARBA" id="ARBA00022475"/>
    </source>
</evidence>
<feature type="transmembrane region" description="Helical" evidence="19">
    <location>
        <begin position="179"/>
        <end position="200"/>
    </location>
</feature>
<evidence type="ECO:0000256" key="10">
    <source>
        <dbReference type="ARBA" id="ARBA00022692"/>
    </source>
</evidence>
<evidence type="ECO:0000313" key="21">
    <source>
        <dbReference type="Proteomes" id="UP000250369"/>
    </source>
</evidence>
<feature type="transmembrane region" description="Helical" evidence="19">
    <location>
        <begin position="136"/>
        <end position="158"/>
    </location>
</feature>
<keyword evidence="12 19" id="KW-1133">Transmembrane helix</keyword>
<accession>A0A329M0D3</accession>
<dbReference type="AlphaFoldDB" id="A0A329M0D3"/>
<evidence type="ECO:0000256" key="6">
    <source>
        <dbReference type="ARBA" id="ARBA00015850"/>
    </source>
</evidence>
<dbReference type="PANTHER" id="PTHR34148">
    <property type="entry name" value="ADENOSYLCOBINAMIDE-GDP RIBAZOLETRANSFERASE"/>
    <property type="match status" value="1"/>
</dbReference>
<comment type="similarity">
    <text evidence="4 19">Belongs to the CobS family.</text>
</comment>
<evidence type="ECO:0000256" key="17">
    <source>
        <dbReference type="ARBA" id="ARBA00048623"/>
    </source>
</evidence>
<comment type="subcellular location">
    <subcellularLocation>
        <location evidence="2 19">Cell membrane</location>
        <topology evidence="2 19">Multi-pass membrane protein</topology>
    </subcellularLocation>
</comment>
<dbReference type="OrthoDB" id="9794626at2"/>
<comment type="function">
    <text evidence="14 19">Joins adenosylcobinamide-GDP and alpha-ribazole to generate adenosylcobalamin (Ado-cobalamin). Also synthesizes adenosylcobalamin 5'-phosphate from adenosylcobinamide-GDP and alpha-ribazole 5'-phosphate.</text>
</comment>
<keyword evidence="11 19" id="KW-0460">Magnesium</keyword>
<evidence type="ECO:0000256" key="16">
    <source>
        <dbReference type="ARBA" id="ARBA00032853"/>
    </source>
</evidence>
<evidence type="ECO:0000313" key="20">
    <source>
        <dbReference type="EMBL" id="RAV13012.1"/>
    </source>
</evidence>
<keyword evidence="10 19" id="KW-0812">Transmembrane</keyword>
<gene>
    <name evidence="19 20" type="primary">cobS</name>
    <name evidence="20" type="ORF">DQG23_33730</name>
</gene>
<comment type="pathway">
    <text evidence="3 19">Cofactor biosynthesis; adenosylcobalamin biosynthesis; adenosylcobalamin from cob(II)yrinate a,c-diamide: step 7/7.</text>
</comment>
<comment type="catalytic activity">
    <reaction evidence="17 19">
        <text>alpha-ribazole + adenosylcob(III)inamide-GDP = adenosylcob(III)alamin + GMP + H(+)</text>
        <dbReference type="Rhea" id="RHEA:16049"/>
        <dbReference type="ChEBI" id="CHEBI:10329"/>
        <dbReference type="ChEBI" id="CHEBI:15378"/>
        <dbReference type="ChEBI" id="CHEBI:18408"/>
        <dbReference type="ChEBI" id="CHEBI:58115"/>
        <dbReference type="ChEBI" id="CHEBI:60487"/>
        <dbReference type="EC" id="2.7.8.26"/>
    </reaction>
</comment>
<evidence type="ECO:0000256" key="15">
    <source>
        <dbReference type="ARBA" id="ARBA00032605"/>
    </source>
</evidence>
<organism evidence="20 21">
    <name type="scientific">Paenibacillus contaminans</name>
    <dbReference type="NCBI Taxonomy" id="450362"/>
    <lineage>
        <taxon>Bacteria</taxon>
        <taxon>Bacillati</taxon>
        <taxon>Bacillota</taxon>
        <taxon>Bacilli</taxon>
        <taxon>Bacillales</taxon>
        <taxon>Paenibacillaceae</taxon>
        <taxon>Paenibacillus</taxon>
    </lineage>
</organism>
<evidence type="ECO:0000256" key="18">
    <source>
        <dbReference type="ARBA" id="ARBA00049504"/>
    </source>
</evidence>
<dbReference type="EC" id="2.7.8.26" evidence="5 19"/>
<evidence type="ECO:0000256" key="5">
    <source>
        <dbReference type="ARBA" id="ARBA00013200"/>
    </source>
</evidence>
<evidence type="ECO:0000256" key="3">
    <source>
        <dbReference type="ARBA" id="ARBA00004663"/>
    </source>
</evidence>
<evidence type="ECO:0000256" key="19">
    <source>
        <dbReference type="HAMAP-Rule" id="MF_00719"/>
    </source>
</evidence>
<keyword evidence="7 19" id="KW-1003">Cell membrane</keyword>
<evidence type="ECO:0000256" key="1">
    <source>
        <dbReference type="ARBA" id="ARBA00001946"/>
    </source>
</evidence>
<sequence>MHAAIAAFQLLTRLPLPIAIDYTDAVFRRSVVFYPLVGAFLGLLLAAAGTGLPYALPAFPSAVLLLGLWIYATGALHLDGLMDTADGIFSNRPREQILEIMKDSRVGAMGVVAGVFILLLKLSLLTALLDAGWRQAVPYIICIPLWSRAFMVVSIRCWPYARQGQGMGSYYRGVGTRHTAAALLAAAAMTFAIVLTAQFWDMEHAAPAIRTAAFVTCGFGLVSLASGTLLNRRMSAKLGGLTGDTYGAGNELVETGLLLGVAVWARLGLGL</sequence>
<name>A0A329M0D3_9BACL</name>
<evidence type="ECO:0000256" key="14">
    <source>
        <dbReference type="ARBA" id="ARBA00025228"/>
    </source>
</evidence>
<evidence type="ECO:0000256" key="13">
    <source>
        <dbReference type="ARBA" id="ARBA00023136"/>
    </source>
</evidence>
<evidence type="ECO:0000256" key="9">
    <source>
        <dbReference type="ARBA" id="ARBA00022679"/>
    </source>
</evidence>
<dbReference type="InterPro" id="IPR003805">
    <property type="entry name" value="CobS"/>
</dbReference>
<proteinExistence type="inferred from homology"/>
<dbReference type="Pfam" id="PF02654">
    <property type="entry name" value="CobS"/>
    <property type="match status" value="1"/>
</dbReference>
<feature type="transmembrane region" description="Helical" evidence="19">
    <location>
        <begin position="62"/>
        <end position="85"/>
    </location>
</feature>
<dbReference type="NCBIfam" id="TIGR00317">
    <property type="entry name" value="cobS"/>
    <property type="match status" value="1"/>
</dbReference>
<dbReference type="GO" id="GO:0008818">
    <property type="term" value="F:cobalamin 5'-phosphate synthase activity"/>
    <property type="evidence" value="ECO:0007669"/>
    <property type="project" value="UniProtKB-UniRule"/>
</dbReference>
<dbReference type="GO" id="GO:0005886">
    <property type="term" value="C:plasma membrane"/>
    <property type="evidence" value="ECO:0007669"/>
    <property type="project" value="UniProtKB-SubCell"/>
</dbReference>
<keyword evidence="9 19" id="KW-0808">Transferase</keyword>
<keyword evidence="21" id="KW-1185">Reference proteome</keyword>
<dbReference type="UniPathway" id="UPA00148">
    <property type="reaction ID" value="UER00238"/>
</dbReference>
<dbReference type="HAMAP" id="MF_00719">
    <property type="entry name" value="CobS"/>
    <property type="match status" value="1"/>
</dbReference>
<feature type="transmembrane region" description="Helical" evidence="19">
    <location>
        <begin position="31"/>
        <end position="56"/>
    </location>
</feature>
<dbReference type="EMBL" id="QMFB01000031">
    <property type="protein sequence ID" value="RAV13012.1"/>
    <property type="molecule type" value="Genomic_DNA"/>
</dbReference>